<feature type="compositionally biased region" description="Basic residues" evidence="1">
    <location>
        <begin position="125"/>
        <end position="141"/>
    </location>
</feature>
<evidence type="ECO:0000313" key="3">
    <source>
        <dbReference type="Proteomes" id="UP000249495"/>
    </source>
</evidence>
<proteinExistence type="predicted"/>
<name>A0A2X3W1D8_9STRE</name>
<dbReference type="STRING" id="1123303.GCA_000372425_01338"/>
<keyword evidence="3" id="KW-1185">Reference proteome</keyword>
<organism evidence="2 3">
    <name type="scientific">Streptococcus ferus</name>
    <dbReference type="NCBI Taxonomy" id="1345"/>
    <lineage>
        <taxon>Bacteria</taxon>
        <taxon>Bacillati</taxon>
        <taxon>Bacillota</taxon>
        <taxon>Bacilli</taxon>
        <taxon>Lactobacillales</taxon>
        <taxon>Streptococcaceae</taxon>
        <taxon>Streptococcus</taxon>
    </lineage>
</organism>
<accession>A0A2X3W1D8</accession>
<dbReference type="RefSeq" id="WP_018030659.1">
    <property type="nucleotide sequence ID" value="NZ_LS483343.1"/>
</dbReference>
<dbReference type="KEGG" id="sfer:NCTC12278_01666"/>
<feature type="compositionally biased region" description="Basic residues" evidence="1">
    <location>
        <begin position="71"/>
        <end position="88"/>
    </location>
</feature>
<gene>
    <name evidence="2" type="ORF">NCTC12278_01666</name>
</gene>
<dbReference type="OrthoDB" id="4570726at2"/>
<dbReference type="PIRSF" id="PIRSF021328">
    <property type="entry name" value="UCP021328"/>
    <property type="match status" value="1"/>
</dbReference>
<dbReference type="AlphaFoldDB" id="A0A2X3W1D8"/>
<sequence length="141" mass="16927">MKLTVYFDGTFWFALVEHINRKGQYKAFRYPFGKKPKDSDVWDFILKHLPNLIEKYDQIETDSSIEDIPHPKKMNPKRMQRSLNKSKKQAPVSTKAQLEMQKLHDGIKQERKSLKKKEHLTFKAHTYHLKQEKRHQKKKGH</sequence>
<reference evidence="2 3" key="1">
    <citation type="submission" date="2018-06" db="EMBL/GenBank/DDBJ databases">
        <authorList>
            <consortium name="Pathogen Informatics"/>
            <person name="Doyle S."/>
        </authorList>
    </citation>
    <scope>NUCLEOTIDE SEQUENCE [LARGE SCALE GENOMIC DNA]</scope>
    <source>
        <strain evidence="2 3">NCTC12278</strain>
    </source>
</reference>
<evidence type="ECO:0000256" key="1">
    <source>
        <dbReference type="SAM" id="MobiDB-lite"/>
    </source>
</evidence>
<dbReference type="EMBL" id="LS483343">
    <property type="protein sequence ID" value="SQF41069.1"/>
    <property type="molecule type" value="Genomic_DNA"/>
</dbReference>
<feature type="compositionally biased region" description="Basic and acidic residues" evidence="1">
    <location>
        <begin position="101"/>
        <end position="112"/>
    </location>
</feature>
<dbReference type="InterPro" id="IPR016787">
    <property type="entry name" value="UCP021328"/>
</dbReference>
<dbReference type="Pfam" id="PF11208">
    <property type="entry name" value="DUF2992"/>
    <property type="match status" value="1"/>
</dbReference>
<evidence type="ECO:0000313" key="2">
    <source>
        <dbReference type="EMBL" id="SQF41069.1"/>
    </source>
</evidence>
<feature type="region of interest" description="Disordered" evidence="1">
    <location>
        <begin position="64"/>
        <end position="141"/>
    </location>
</feature>
<dbReference type="Proteomes" id="UP000249495">
    <property type="component" value="Chromosome 1"/>
</dbReference>
<protein>
    <submittedName>
        <fullName evidence="2">Protein of uncharacterized function (DUF2992)</fullName>
    </submittedName>
</protein>